<dbReference type="Proteomes" id="UP000660381">
    <property type="component" value="Unassembled WGS sequence"/>
</dbReference>
<keyword evidence="1" id="KW-0812">Transmembrane</keyword>
<reference evidence="2 3" key="1">
    <citation type="journal article" date="2020" name="ISME J.">
        <title>Comparative genomics reveals insights into cyanobacterial evolution and habitat adaptation.</title>
        <authorList>
            <person name="Chen M.Y."/>
            <person name="Teng W.K."/>
            <person name="Zhao L."/>
            <person name="Hu C.X."/>
            <person name="Zhou Y.K."/>
            <person name="Han B.P."/>
            <person name="Song L.R."/>
            <person name="Shu W.S."/>
        </authorList>
    </citation>
    <scope>NUCLEOTIDE SEQUENCE [LARGE SCALE GENOMIC DNA]</scope>
    <source>
        <strain evidence="2 3">FACHB-362</strain>
    </source>
</reference>
<organism evidence="2 3">
    <name type="scientific">Anabaena catenula FACHB-362</name>
    <dbReference type="NCBI Taxonomy" id="2692877"/>
    <lineage>
        <taxon>Bacteria</taxon>
        <taxon>Bacillati</taxon>
        <taxon>Cyanobacteriota</taxon>
        <taxon>Cyanophyceae</taxon>
        <taxon>Nostocales</taxon>
        <taxon>Nostocaceae</taxon>
        <taxon>Anabaena</taxon>
    </lineage>
</organism>
<gene>
    <name evidence="2" type="ORF">H6G68_14560</name>
</gene>
<evidence type="ECO:0000313" key="3">
    <source>
        <dbReference type="Proteomes" id="UP000660381"/>
    </source>
</evidence>
<feature type="transmembrane region" description="Helical" evidence="1">
    <location>
        <begin position="9"/>
        <end position="28"/>
    </location>
</feature>
<dbReference type="EMBL" id="JACJTQ010000020">
    <property type="protein sequence ID" value="MBD2692960.1"/>
    <property type="molecule type" value="Genomic_DNA"/>
</dbReference>
<keyword evidence="1" id="KW-1133">Transmembrane helix</keyword>
<sequence length="58" mass="6917">MPILKPKQVNLIILLLMGMAYFSTMSNLEINNFYKSLIFMMPIQIATVIYVTYRRWSR</sequence>
<accession>A0ABR8J5V6</accession>
<name>A0ABR8J5V6_9NOST</name>
<comment type="caution">
    <text evidence="2">The sequence shown here is derived from an EMBL/GenBank/DDBJ whole genome shotgun (WGS) entry which is preliminary data.</text>
</comment>
<dbReference type="RefSeq" id="WP_190907279.1">
    <property type="nucleotide sequence ID" value="NZ_JACJTQ010000020.1"/>
</dbReference>
<keyword evidence="1" id="KW-0472">Membrane</keyword>
<proteinExistence type="predicted"/>
<feature type="transmembrane region" description="Helical" evidence="1">
    <location>
        <begin position="34"/>
        <end position="53"/>
    </location>
</feature>
<keyword evidence="3" id="KW-1185">Reference proteome</keyword>
<protein>
    <submittedName>
        <fullName evidence="2">Uncharacterized protein</fullName>
    </submittedName>
</protein>
<evidence type="ECO:0000313" key="2">
    <source>
        <dbReference type="EMBL" id="MBD2692960.1"/>
    </source>
</evidence>
<evidence type="ECO:0000256" key="1">
    <source>
        <dbReference type="SAM" id="Phobius"/>
    </source>
</evidence>